<dbReference type="Gene3D" id="3.30.40.10">
    <property type="entry name" value="Zinc/RING finger domain, C3HC4 (zinc finger)"/>
    <property type="match status" value="2"/>
</dbReference>
<accession>A0A9N7NSS3</accession>
<dbReference type="GO" id="GO:0008270">
    <property type="term" value="F:zinc ion binding"/>
    <property type="evidence" value="ECO:0007669"/>
    <property type="project" value="UniProtKB-KW"/>
</dbReference>
<keyword evidence="9 12" id="KW-0863">Zinc-finger</keyword>
<feature type="domain" description="RING-type" evidence="15">
    <location>
        <begin position="111"/>
        <end position="353"/>
    </location>
</feature>
<dbReference type="Gene3D" id="1.20.120.1750">
    <property type="match status" value="2"/>
</dbReference>
<dbReference type="GO" id="GO:0016567">
    <property type="term" value="P:protein ubiquitination"/>
    <property type="evidence" value="ECO:0007669"/>
    <property type="project" value="InterPro"/>
</dbReference>
<dbReference type="InterPro" id="IPR017907">
    <property type="entry name" value="Znf_RING_CS"/>
</dbReference>
<comment type="similarity">
    <text evidence="4">Belongs to the RBR family. Ariadne subfamily.</text>
</comment>
<evidence type="ECO:0000256" key="7">
    <source>
        <dbReference type="ARBA" id="ARBA00022723"/>
    </source>
</evidence>
<evidence type="ECO:0000313" key="17">
    <source>
        <dbReference type="Proteomes" id="UP001153555"/>
    </source>
</evidence>
<proteinExistence type="inferred from homology"/>
<dbReference type="InterPro" id="IPR013083">
    <property type="entry name" value="Znf_RING/FYVE/PHD"/>
</dbReference>
<feature type="domain" description="RING-type" evidence="14">
    <location>
        <begin position="115"/>
        <end position="161"/>
    </location>
</feature>
<evidence type="ECO:0000256" key="1">
    <source>
        <dbReference type="ARBA" id="ARBA00001798"/>
    </source>
</evidence>
<dbReference type="EC" id="2.3.2.31" evidence="5"/>
<keyword evidence="10" id="KW-0833">Ubl conjugation pathway</keyword>
<dbReference type="AlphaFoldDB" id="A0A9N7NSS3"/>
<comment type="caution">
    <text evidence="16">The sequence shown here is derived from an EMBL/GenBank/DDBJ whole genome shotgun (WGS) entry which is preliminary data.</text>
</comment>
<dbReference type="PROSITE" id="PS00518">
    <property type="entry name" value="ZF_RING_1"/>
    <property type="match status" value="2"/>
</dbReference>
<dbReference type="OrthoDB" id="10009520at2759"/>
<feature type="domain" description="RING-type" evidence="15">
    <location>
        <begin position="404"/>
        <end position="611"/>
    </location>
</feature>
<dbReference type="SMART" id="SM00647">
    <property type="entry name" value="IBR"/>
    <property type="match status" value="2"/>
</dbReference>
<dbReference type="SMART" id="SM00184">
    <property type="entry name" value="RING"/>
    <property type="match status" value="2"/>
</dbReference>
<evidence type="ECO:0000256" key="12">
    <source>
        <dbReference type="PROSITE-ProRule" id="PRU00175"/>
    </source>
</evidence>
<keyword evidence="17" id="KW-1185">Reference proteome</keyword>
<protein>
    <recommendedName>
        <fullName evidence="5">RBR-type E3 ubiquitin transferase</fullName>
        <ecNumber evidence="5">2.3.2.31</ecNumber>
    </recommendedName>
</protein>
<dbReference type="PROSITE" id="PS51873">
    <property type="entry name" value="TRIAD"/>
    <property type="match status" value="2"/>
</dbReference>
<feature type="domain" description="RING-type" evidence="14">
    <location>
        <begin position="408"/>
        <end position="454"/>
    </location>
</feature>
<sequence>METPYKISPHHFPRRKSSGESVVATLQMAPKASKTVKIPAAVAASKPDATPIEDFRPELKKNNIGLSRSSYSGDGEVKVLPSFLKFLKKVFRRGECPRPEPEDDTKPVPCSTFICEICAYEKPNGESFRISGCHHSYCADCVIRYVVTKLEDNIFSINCPVVGCNGLLEPQHCRSILPEQIFYWWGTEKFYCPFEDCSSLLFCERKGKNEVNAAAAAAASVCSYCKRDFCAKCRLPWHFDLTCDEFKRVKEGCKRDFCAKCRLPWHFGLTCDEFKRVKEGERSREDLLLMTLAKNKKWTRCPRCSIYIEKVNGCSLVTCRCRCTLCYYCGSVDLPFIGHTCKKRRNSKPKASKTVKIPAVATKPDAIAIEDCHPKSEKEKIGLSLCLYSDDGEPEDATKPVPYSTFICEICADEKPNEESFGISGCHHSYCANCVIRYVVSKLEDNIVSIKCPVPGCIGLLEPQHCQSILPEQVFDQWGYALCEAAILDTEKFYCPFKDCSALLFCEEKGKNKVNVAAVASVCSYCKRDFCAKCMLPWHFGLTCDEFKWVKEGERSREDLLLMSLAKSKKWTRCPRCSIYVEKVNGGCSYVNCRFDLFSNFSELCLLIFSI</sequence>
<evidence type="ECO:0000256" key="11">
    <source>
        <dbReference type="ARBA" id="ARBA00022833"/>
    </source>
</evidence>
<dbReference type="PROSITE" id="PS50089">
    <property type="entry name" value="ZF_RING_2"/>
    <property type="match status" value="2"/>
</dbReference>
<evidence type="ECO:0000256" key="8">
    <source>
        <dbReference type="ARBA" id="ARBA00022737"/>
    </source>
</evidence>
<name>A0A9N7NSS3_STRHE</name>
<dbReference type="InterPro" id="IPR044066">
    <property type="entry name" value="TRIAD_supradom"/>
</dbReference>
<evidence type="ECO:0000256" key="4">
    <source>
        <dbReference type="ARBA" id="ARBA00005884"/>
    </source>
</evidence>
<evidence type="ECO:0000256" key="2">
    <source>
        <dbReference type="ARBA" id="ARBA00001947"/>
    </source>
</evidence>
<evidence type="ECO:0000256" key="5">
    <source>
        <dbReference type="ARBA" id="ARBA00012251"/>
    </source>
</evidence>
<evidence type="ECO:0000259" key="14">
    <source>
        <dbReference type="PROSITE" id="PS50089"/>
    </source>
</evidence>
<dbReference type="Proteomes" id="UP001153555">
    <property type="component" value="Unassembled WGS sequence"/>
</dbReference>
<comment type="cofactor">
    <cofactor evidence="2">
        <name>Zn(2+)</name>
        <dbReference type="ChEBI" id="CHEBI:29105"/>
    </cofactor>
</comment>
<evidence type="ECO:0000256" key="3">
    <source>
        <dbReference type="ARBA" id="ARBA00003976"/>
    </source>
</evidence>
<dbReference type="FunFam" id="3.30.40.10:FF:000230">
    <property type="entry name" value="RBR-type E3 ubiquitin transferase"/>
    <property type="match status" value="2"/>
</dbReference>
<organism evidence="16 17">
    <name type="scientific">Striga hermonthica</name>
    <name type="common">Purple witchweed</name>
    <name type="synonym">Buchnera hermonthica</name>
    <dbReference type="NCBI Taxonomy" id="68872"/>
    <lineage>
        <taxon>Eukaryota</taxon>
        <taxon>Viridiplantae</taxon>
        <taxon>Streptophyta</taxon>
        <taxon>Embryophyta</taxon>
        <taxon>Tracheophyta</taxon>
        <taxon>Spermatophyta</taxon>
        <taxon>Magnoliopsida</taxon>
        <taxon>eudicotyledons</taxon>
        <taxon>Gunneridae</taxon>
        <taxon>Pentapetalae</taxon>
        <taxon>asterids</taxon>
        <taxon>lamiids</taxon>
        <taxon>Lamiales</taxon>
        <taxon>Orobanchaceae</taxon>
        <taxon>Buchnereae</taxon>
        <taxon>Striga</taxon>
    </lineage>
</organism>
<evidence type="ECO:0000256" key="9">
    <source>
        <dbReference type="ARBA" id="ARBA00022771"/>
    </source>
</evidence>
<evidence type="ECO:0000313" key="16">
    <source>
        <dbReference type="EMBL" id="CAA0842153.1"/>
    </source>
</evidence>
<comment type="function">
    <text evidence="3">Might act as an E3 ubiquitin-protein ligase, or as part of E3 complex, which accepts ubiquitin from specific E2 ubiquitin-conjugating enzymes and then transfers it to substrates.</text>
</comment>
<dbReference type="SUPFAM" id="SSF57850">
    <property type="entry name" value="RING/U-box"/>
    <property type="match status" value="6"/>
</dbReference>
<dbReference type="EMBL" id="CACSLK010034598">
    <property type="protein sequence ID" value="CAA0842153.1"/>
    <property type="molecule type" value="Genomic_DNA"/>
</dbReference>
<dbReference type="GO" id="GO:0061630">
    <property type="term" value="F:ubiquitin protein ligase activity"/>
    <property type="evidence" value="ECO:0007669"/>
    <property type="project" value="UniProtKB-EC"/>
</dbReference>
<keyword evidence="11" id="KW-0862">Zinc</keyword>
<dbReference type="PANTHER" id="PTHR11685">
    <property type="entry name" value="RBR FAMILY RING FINGER AND IBR DOMAIN-CONTAINING"/>
    <property type="match status" value="1"/>
</dbReference>
<dbReference type="Pfam" id="PF01485">
    <property type="entry name" value="IBR"/>
    <property type="match status" value="2"/>
</dbReference>
<evidence type="ECO:0000259" key="15">
    <source>
        <dbReference type="PROSITE" id="PS51873"/>
    </source>
</evidence>
<keyword evidence="6" id="KW-0808">Transferase</keyword>
<dbReference type="InterPro" id="IPR002867">
    <property type="entry name" value="IBR_dom"/>
</dbReference>
<keyword evidence="7" id="KW-0479">Metal-binding</keyword>
<comment type="catalytic activity">
    <reaction evidence="1">
        <text>[E2 ubiquitin-conjugating enzyme]-S-ubiquitinyl-L-cysteine + [acceptor protein]-L-lysine = [E2 ubiquitin-conjugating enzyme]-L-cysteine + [acceptor protein]-N(6)-ubiquitinyl-L-lysine.</text>
        <dbReference type="EC" id="2.3.2.31"/>
    </reaction>
</comment>
<dbReference type="InterPro" id="IPR001841">
    <property type="entry name" value="Znf_RING"/>
</dbReference>
<keyword evidence="8" id="KW-0677">Repeat</keyword>
<reference evidence="16" key="1">
    <citation type="submission" date="2019-12" db="EMBL/GenBank/DDBJ databases">
        <authorList>
            <person name="Scholes J."/>
        </authorList>
    </citation>
    <scope>NUCLEOTIDE SEQUENCE</scope>
</reference>
<dbReference type="InterPro" id="IPR031127">
    <property type="entry name" value="E3_UB_ligase_RBR"/>
</dbReference>
<evidence type="ECO:0000256" key="6">
    <source>
        <dbReference type="ARBA" id="ARBA00022679"/>
    </source>
</evidence>
<gene>
    <name evidence="16" type="ORF">SHERM_08017</name>
</gene>
<evidence type="ECO:0000256" key="10">
    <source>
        <dbReference type="ARBA" id="ARBA00022786"/>
    </source>
</evidence>
<evidence type="ECO:0000256" key="13">
    <source>
        <dbReference type="SAM" id="MobiDB-lite"/>
    </source>
</evidence>
<feature type="region of interest" description="Disordered" evidence="13">
    <location>
        <begin position="1"/>
        <end position="21"/>
    </location>
</feature>